<dbReference type="GeneID" id="67041804"/>
<dbReference type="EMBL" id="JARPXL010000027">
    <property type="protein sequence ID" value="MDT2546303.1"/>
    <property type="molecule type" value="Genomic_DNA"/>
</dbReference>
<dbReference type="AlphaFoldDB" id="A0AAP5NEX2"/>
<dbReference type="InterPro" id="IPR008875">
    <property type="entry name" value="TraX"/>
</dbReference>
<proteinExistence type="predicted"/>
<dbReference type="Pfam" id="PF05857">
    <property type="entry name" value="TraX"/>
    <property type="match status" value="1"/>
</dbReference>
<feature type="transmembrane region" description="Helical" evidence="1">
    <location>
        <begin position="133"/>
        <end position="152"/>
    </location>
</feature>
<feature type="transmembrane region" description="Helical" evidence="1">
    <location>
        <begin position="102"/>
        <end position="121"/>
    </location>
</feature>
<evidence type="ECO:0000313" key="2">
    <source>
        <dbReference type="EMBL" id="MDT2546303.1"/>
    </source>
</evidence>
<feature type="transmembrane region" description="Helical" evidence="1">
    <location>
        <begin position="240"/>
        <end position="261"/>
    </location>
</feature>
<keyword evidence="1" id="KW-0472">Membrane</keyword>
<evidence type="ECO:0000256" key="1">
    <source>
        <dbReference type="SAM" id="Phobius"/>
    </source>
</evidence>
<feature type="transmembrane region" description="Helical" evidence="1">
    <location>
        <begin position="201"/>
        <end position="228"/>
    </location>
</feature>
<keyword evidence="1" id="KW-0812">Transmembrane</keyword>
<feature type="transmembrane region" description="Helical" evidence="1">
    <location>
        <begin position="164"/>
        <end position="189"/>
    </location>
</feature>
<keyword evidence="1" id="KW-1133">Transmembrane helix</keyword>
<reference evidence="2" key="1">
    <citation type="submission" date="2023-03" db="EMBL/GenBank/DDBJ databases">
        <authorList>
            <person name="Shen W."/>
            <person name="Cai J."/>
        </authorList>
    </citation>
    <scope>NUCLEOTIDE SEQUENCE</scope>
    <source>
        <strain evidence="2">Y15</strain>
    </source>
</reference>
<comment type="caution">
    <text evidence="2">The sequence shown here is derived from an EMBL/GenBank/DDBJ whole genome shotgun (WGS) entry which is preliminary data.</text>
</comment>
<dbReference type="RefSeq" id="WP_070510113.1">
    <property type="nucleotide sequence ID" value="NZ_CP072889.1"/>
</dbReference>
<dbReference type="Proteomes" id="UP001254770">
    <property type="component" value="Unassembled WGS sequence"/>
</dbReference>
<feature type="transmembrane region" description="Helical" evidence="1">
    <location>
        <begin position="12"/>
        <end position="32"/>
    </location>
</feature>
<sequence length="263" mass="30104">MHTDTLKKGFSTFDLKILGIVLMFIDHIHQMFVPMGAPDWLDWFGRPVATLFFFVSVVGFSHTHSKKNYMLRLFLSMALMSVFTFALGQIVGYDQVVLMNNIFRDLFVGTLMMYAIDLFVAGKNAKNWKKISLSVLLFILPTLLSFLVPIILSSPALLQNQVAFLAITSLLPALILAENNFMVFLIPLLYISRNNRKIQCLLIAIVAAIYFFLGTTQWIMIFAIIPIMLYNGQKGKGMKYFFYVFYPAHIAVLYLLSAYLYNR</sequence>
<gene>
    <name evidence="2" type="ORF">P7D69_18305</name>
</gene>
<accession>A0AAP5NEX2</accession>
<feature type="transmembrane region" description="Helical" evidence="1">
    <location>
        <begin position="69"/>
        <end position="90"/>
    </location>
</feature>
<protein>
    <submittedName>
        <fullName evidence="2">TraX family protein</fullName>
    </submittedName>
</protein>
<organism evidence="2 3">
    <name type="scientific">Enterococcus raffinosus</name>
    <dbReference type="NCBI Taxonomy" id="71452"/>
    <lineage>
        <taxon>Bacteria</taxon>
        <taxon>Bacillati</taxon>
        <taxon>Bacillota</taxon>
        <taxon>Bacilli</taxon>
        <taxon>Lactobacillales</taxon>
        <taxon>Enterococcaceae</taxon>
        <taxon>Enterococcus</taxon>
    </lineage>
</organism>
<name>A0AAP5NEX2_9ENTE</name>
<feature type="transmembrane region" description="Helical" evidence="1">
    <location>
        <begin position="44"/>
        <end position="62"/>
    </location>
</feature>
<evidence type="ECO:0000313" key="3">
    <source>
        <dbReference type="Proteomes" id="UP001254770"/>
    </source>
</evidence>